<protein>
    <submittedName>
        <fullName evidence="4">Uncharacterized protein</fullName>
    </submittedName>
</protein>
<dbReference type="InterPro" id="IPR049207">
    <property type="entry name" value="DUF4246_N"/>
</dbReference>
<feature type="compositionally biased region" description="Basic and acidic residues" evidence="1">
    <location>
        <begin position="1"/>
        <end position="21"/>
    </location>
</feature>
<feature type="domain" description="DUF4246" evidence="2">
    <location>
        <begin position="112"/>
        <end position="638"/>
    </location>
</feature>
<dbReference type="Pfam" id="PF14033">
    <property type="entry name" value="DUF4246"/>
    <property type="match status" value="1"/>
</dbReference>
<dbReference type="InterPro" id="IPR025340">
    <property type="entry name" value="DUF4246"/>
</dbReference>
<evidence type="ECO:0000259" key="2">
    <source>
        <dbReference type="Pfam" id="PF14033"/>
    </source>
</evidence>
<dbReference type="GeneID" id="85308272"/>
<reference evidence="4" key="1">
    <citation type="submission" date="2023-06" db="EMBL/GenBank/DDBJ databases">
        <title>Genome-scale phylogeny and comparative genomics of the fungal order Sordariales.</title>
        <authorList>
            <consortium name="Lawrence Berkeley National Laboratory"/>
            <person name="Hensen N."/>
            <person name="Bonometti L."/>
            <person name="Westerberg I."/>
            <person name="Brannstrom I.O."/>
            <person name="Guillou S."/>
            <person name="Cros-Aarteil S."/>
            <person name="Calhoun S."/>
            <person name="Haridas S."/>
            <person name="Kuo A."/>
            <person name="Mondo S."/>
            <person name="Pangilinan J."/>
            <person name="Riley R."/>
            <person name="Labutti K."/>
            <person name="Andreopoulos B."/>
            <person name="Lipzen A."/>
            <person name="Chen C."/>
            <person name="Yanf M."/>
            <person name="Daum C."/>
            <person name="Ng V."/>
            <person name="Clum A."/>
            <person name="Steindorff A."/>
            <person name="Ohm R."/>
            <person name="Martin F."/>
            <person name="Silar P."/>
            <person name="Natvig D."/>
            <person name="Lalanne C."/>
            <person name="Gautier V."/>
            <person name="Ament-Velasquez S.L."/>
            <person name="Kruys A."/>
            <person name="Hutchinson M.I."/>
            <person name="Powell A.J."/>
            <person name="Barry K."/>
            <person name="Miller A.N."/>
            <person name="Grigoriev I.V."/>
            <person name="Debuchy R."/>
            <person name="Gladieux P."/>
            <person name="Thoren M.H."/>
            <person name="Johannesson H."/>
        </authorList>
    </citation>
    <scope>NUCLEOTIDE SEQUENCE</scope>
    <source>
        <strain evidence="4">8032-3</strain>
    </source>
</reference>
<dbReference type="InterPro" id="IPR049192">
    <property type="entry name" value="DUF4246_C"/>
</dbReference>
<evidence type="ECO:0000256" key="1">
    <source>
        <dbReference type="SAM" id="MobiDB-lite"/>
    </source>
</evidence>
<organism evidence="4 5">
    <name type="scientific">Phialemonium atrogriseum</name>
    <dbReference type="NCBI Taxonomy" id="1093897"/>
    <lineage>
        <taxon>Eukaryota</taxon>
        <taxon>Fungi</taxon>
        <taxon>Dikarya</taxon>
        <taxon>Ascomycota</taxon>
        <taxon>Pezizomycotina</taxon>
        <taxon>Sordariomycetes</taxon>
        <taxon>Sordariomycetidae</taxon>
        <taxon>Cephalothecales</taxon>
        <taxon>Cephalothecaceae</taxon>
        <taxon>Phialemonium</taxon>
    </lineage>
</organism>
<dbReference type="Proteomes" id="UP001244011">
    <property type="component" value="Unassembled WGS sequence"/>
</dbReference>
<feature type="domain" description="DUF4246" evidence="3">
    <location>
        <begin position="36"/>
        <end position="97"/>
    </location>
</feature>
<dbReference type="PANTHER" id="PTHR33119:SF1">
    <property type="entry name" value="FE2OG DIOXYGENASE DOMAIN-CONTAINING PROTEIN"/>
    <property type="match status" value="1"/>
</dbReference>
<evidence type="ECO:0000313" key="4">
    <source>
        <dbReference type="EMBL" id="KAK1761788.1"/>
    </source>
</evidence>
<evidence type="ECO:0000313" key="5">
    <source>
        <dbReference type="Proteomes" id="UP001244011"/>
    </source>
</evidence>
<proteinExistence type="predicted"/>
<dbReference type="PANTHER" id="PTHR33119">
    <property type="entry name" value="IFI3P"/>
    <property type="match status" value="1"/>
</dbReference>
<name>A0AAJ0FFW4_9PEZI</name>
<sequence>MSSADQRREGFHLAHGEKDGDAGLEFDNSGGGPLRVPGFGGLPITAQRTPAERFAHGSHDWAQPRLTAREMAMLRVMNLVTDTPDWQATVFDDEAVAGLRPDPLVQPLISDAAWSWCVAELRDKAEHFKSAGYVSVFDSGSCVVKSDALISRDLLERLDAEVDSLLGNQTENPLPLDPEAWPWVLTLIDPSMFPLVYGRTKVLSDGGQVGREDALSMVGQGETAPDAALGLTSPEVLLKDPNLYDQVWRGPRGAAPYRWSGRFQWLPSEVSFAGGPGTTDVQITTYINNLHPVVHKQLYSTIEDIISLSLDPWNEVLVWRERYQNPPRILTFGVSWFPPYPEWAYRLEALDMEKQRQANFIKTPGEWSEPIPDTDIEAFNRDYRDAREKVVEFLGKLKDVVDCQYNRIKTTWSHPEPGVSFTYPEWKAGRAGRAIVPPRRRSGWRWNAQPTTLPDHEFYTVCLQNTFHRQGLQIIVKLTSIELTPEEPVYTPGHSDWYQDGMLNEHIVATTLVCISSTNAHPPAFYLQVEADLPPDNYHYQRANSSELAPIFEVHGSPGLGADGGGNPAVQFLGRVTLPPGRLLTIPAVIQRQHLPVGLVDSSRPGHVRVLVVHLVDPHYRVCSTRNVAPQQAEWWARDGVEKVDWAGRGVPREVVDQIGREAGVGEWPMGREEAEGVRRERILEEALGRQAAEAGVDRYRFEWD</sequence>
<dbReference type="Pfam" id="PF21666">
    <property type="entry name" value="DUF4246_N"/>
    <property type="match status" value="1"/>
</dbReference>
<dbReference type="EMBL" id="MU839051">
    <property type="protein sequence ID" value="KAK1761788.1"/>
    <property type="molecule type" value="Genomic_DNA"/>
</dbReference>
<accession>A0AAJ0FFW4</accession>
<keyword evidence="5" id="KW-1185">Reference proteome</keyword>
<feature type="region of interest" description="Disordered" evidence="1">
    <location>
        <begin position="1"/>
        <end position="22"/>
    </location>
</feature>
<dbReference type="RefSeq" id="XP_060278001.1">
    <property type="nucleotide sequence ID" value="XM_060425085.1"/>
</dbReference>
<evidence type="ECO:0000259" key="3">
    <source>
        <dbReference type="Pfam" id="PF21666"/>
    </source>
</evidence>
<dbReference type="AlphaFoldDB" id="A0AAJ0FFW4"/>
<comment type="caution">
    <text evidence="4">The sequence shown here is derived from an EMBL/GenBank/DDBJ whole genome shotgun (WGS) entry which is preliminary data.</text>
</comment>
<gene>
    <name evidence="4" type="ORF">QBC33DRAFT_462696</name>
</gene>